<sequence length="99" mass="10321">MAYKQIKVWDGSTWQNVGAQVPAAVQAFGTNSITLSSGTGSKTITFTNAFSTTPLVFVQITGSANAQSRVSGTATNFTVTLTGTGTDTVTFSWFAVQTS</sequence>
<name>A0A6J5KRM6_9CAUD</name>
<dbReference type="SUPFAM" id="SSF141086">
    <property type="entry name" value="Agglutinin HPA-like"/>
    <property type="match status" value="1"/>
</dbReference>
<organism evidence="1">
    <name type="scientific">uncultured Caudovirales phage</name>
    <dbReference type="NCBI Taxonomy" id="2100421"/>
    <lineage>
        <taxon>Viruses</taxon>
        <taxon>Duplodnaviria</taxon>
        <taxon>Heunggongvirae</taxon>
        <taxon>Uroviricota</taxon>
        <taxon>Caudoviricetes</taxon>
        <taxon>Peduoviridae</taxon>
        <taxon>Maltschvirus</taxon>
        <taxon>Maltschvirus maltsch</taxon>
    </lineage>
</organism>
<dbReference type="InterPro" id="IPR037221">
    <property type="entry name" value="H-type_lectin_dom_sf"/>
</dbReference>
<proteinExistence type="predicted"/>
<evidence type="ECO:0000313" key="1">
    <source>
        <dbReference type="EMBL" id="CAB4123527.1"/>
    </source>
</evidence>
<evidence type="ECO:0008006" key="2">
    <source>
        <dbReference type="Google" id="ProtNLM"/>
    </source>
</evidence>
<reference evidence="1" key="1">
    <citation type="submission" date="2020-04" db="EMBL/GenBank/DDBJ databases">
        <authorList>
            <person name="Chiriac C."/>
            <person name="Salcher M."/>
            <person name="Ghai R."/>
            <person name="Kavagutti S V."/>
        </authorList>
    </citation>
    <scope>NUCLEOTIDE SEQUENCE</scope>
</reference>
<dbReference type="EMBL" id="LR796174">
    <property type="protein sequence ID" value="CAB4123527.1"/>
    <property type="molecule type" value="Genomic_DNA"/>
</dbReference>
<gene>
    <name evidence="1" type="ORF">UFOVP46_34</name>
</gene>
<protein>
    <recommendedName>
        <fullName evidence="2">H-type lectin domain-containing protein</fullName>
    </recommendedName>
</protein>
<accession>A0A6J5KRM6</accession>